<protein>
    <submittedName>
        <fullName evidence="1">Uncharacterized protein</fullName>
    </submittedName>
</protein>
<keyword evidence="2" id="KW-1185">Reference proteome</keyword>
<evidence type="ECO:0000313" key="2">
    <source>
        <dbReference type="Proteomes" id="UP001056120"/>
    </source>
</evidence>
<organism evidence="1 2">
    <name type="scientific">Smallanthus sonchifolius</name>
    <dbReference type="NCBI Taxonomy" id="185202"/>
    <lineage>
        <taxon>Eukaryota</taxon>
        <taxon>Viridiplantae</taxon>
        <taxon>Streptophyta</taxon>
        <taxon>Embryophyta</taxon>
        <taxon>Tracheophyta</taxon>
        <taxon>Spermatophyta</taxon>
        <taxon>Magnoliopsida</taxon>
        <taxon>eudicotyledons</taxon>
        <taxon>Gunneridae</taxon>
        <taxon>Pentapetalae</taxon>
        <taxon>asterids</taxon>
        <taxon>campanulids</taxon>
        <taxon>Asterales</taxon>
        <taxon>Asteraceae</taxon>
        <taxon>Asteroideae</taxon>
        <taxon>Heliantheae alliance</taxon>
        <taxon>Millerieae</taxon>
        <taxon>Smallanthus</taxon>
    </lineage>
</organism>
<proteinExistence type="predicted"/>
<name>A0ACB9GWB1_9ASTR</name>
<dbReference type="Proteomes" id="UP001056120">
    <property type="component" value="Linkage Group LG13"/>
</dbReference>
<sequence length="548" mass="61571">MRKSQPSCFVFILVLTLCFFYSRGALSSILDDTASSEDFIGCLQSNSNNGTVISQLVYTPDNSSFQSIWEARVNNLRFIKPSTPRPSVIVTPADETQIQTVLYCTKKHRYEIRIRSGGHDFEALSSSAAVPFVMLDLVNMKSIDVDVGNRTAWVQAGALLGEVYYSISQKTNALYFPAGICPTVGVGGYLSGGGYGNLVRKYGTAADNVVDARFLDVNGNILDRKSMGEDLFWALRGGGASSFGIVLAWKLQLVPVPEIVTVFRVNITLEENATDILYKYQYVAPNIHPDLLIRVQISSENIGNTSKKTVRMSFEGLYLGKIEALLPLMDKSFPELKVRREICEEMTMVQSSLVLGDQGLTSSTPTEVLANQSAIARLWNYKHKSDYVRTPIPKSGLRKIWRKLFENDGSEIMIMYPFGGKMEEYSDTVIPYPHRAGVLYQLLKGVNLGDQTSDTTTVSLRRIDWVRGFDKFLEPYVSKNPREAYVNYIDLDLGVGSDTYEEASVWGERYWKRDNFKKLIRIKAKVDPENFFRHPQSIPVFSTSRSSF</sequence>
<comment type="caution">
    <text evidence="1">The sequence shown here is derived from an EMBL/GenBank/DDBJ whole genome shotgun (WGS) entry which is preliminary data.</text>
</comment>
<accession>A0ACB9GWB1</accession>
<dbReference type="EMBL" id="CM042030">
    <property type="protein sequence ID" value="KAI3787316.1"/>
    <property type="molecule type" value="Genomic_DNA"/>
</dbReference>
<evidence type="ECO:0000313" key="1">
    <source>
        <dbReference type="EMBL" id="KAI3787316.1"/>
    </source>
</evidence>
<reference evidence="1 2" key="2">
    <citation type="journal article" date="2022" name="Mol. Ecol. Resour.">
        <title>The genomes of chicory, endive, great burdock and yacon provide insights into Asteraceae paleo-polyploidization history and plant inulin production.</title>
        <authorList>
            <person name="Fan W."/>
            <person name="Wang S."/>
            <person name="Wang H."/>
            <person name="Wang A."/>
            <person name="Jiang F."/>
            <person name="Liu H."/>
            <person name="Zhao H."/>
            <person name="Xu D."/>
            <person name="Zhang Y."/>
        </authorList>
    </citation>
    <scope>NUCLEOTIDE SEQUENCE [LARGE SCALE GENOMIC DNA]</scope>
    <source>
        <strain evidence="2">cv. Yunnan</strain>
        <tissue evidence="1">Leaves</tissue>
    </source>
</reference>
<gene>
    <name evidence="1" type="ORF">L1987_41698</name>
</gene>
<reference evidence="2" key="1">
    <citation type="journal article" date="2022" name="Mol. Ecol. Resour.">
        <title>The genomes of chicory, endive, great burdock and yacon provide insights into Asteraceae palaeo-polyploidization history and plant inulin production.</title>
        <authorList>
            <person name="Fan W."/>
            <person name="Wang S."/>
            <person name="Wang H."/>
            <person name="Wang A."/>
            <person name="Jiang F."/>
            <person name="Liu H."/>
            <person name="Zhao H."/>
            <person name="Xu D."/>
            <person name="Zhang Y."/>
        </authorList>
    </citation>
    <scope>NUCLEOTIDE SEQUENCE [LARGE SCALE GENOMIC DNA]</scope>
    <source>
        <strain evidence="2">cv. Yunnan</strain>
    </source>
</reference>